<protein>
    <submittedName>
        <fullName evidence="5">Pullulanase secretion protein pulG</fullName>
    </submittedName>
</protein>
<evidence type="ECO:0000256" key="3">
    <source>
        <dbReference type="SAM" id="Phobius"/>
    </source>
</evidence>
<proteinExistence type="predicted"/>
<feature type="transmembrane region" description="Helical" evidence="3">
    <location>
        <begin position="21"/>
        <end position="42"/>
    </location>
</feature>
<dbReference type="EMBL" id="LR134002">
    <property type="protein sequence ID" value="VDY72956.1"/>
    <property type="molecule type" value="Genomic_DNA"/>
</dbReference>
<dbReference type="Proteomes" id="UP000266918">
    <property type="component" value="Chromosome"/>
</dbReference>
<keyword evidence="3" id="KW-0472">Membrane</keyword>
<gene>
    <name evidence="5" type="primary">pulG_3</name>
    <name evidence="4" type="synonym">pulG_2</name>
    <name evidence="4" type="ORF">NCTC10904_02261</name>
    <name evidence="5" type="ORF">NCTC10904_02262</name>
</gene>
<keyword evidence="3" id="KW-1133">Transmembrane helix</keyword>
<reference evidence="5 6" key="1">
    <citation type="submission" date="2018-12" db="EMBL/GenBank/DDBJ databases">
        <authorList>
            <consortium name="Pathogen Informatics"/>
        </authorList>
    </citation>
    <scope>NUCLEOTIDE SEQUENCE [LARGE SCALE GENOMIC DNA]</scope>
    <source>
        <strain evidence="6">NCTC 10904</strain>
        <strain evidence="5">NCTC10904</strain>
    </source>
</reference>
<evidence type="ECO:0000313" key="6">
    <source>
        <dbReference type="Proteomes" id="UP000266918"/>
    </source>
</evidence>
<comment type="subcellular location">
    <subcellularLocation>
        <location evidence="1">Cell surface</location>
    </subcellularLocation>
</comment>
<dbReference type="EMBL" id="LR134002">
    <property type="protein sequence ID" value="VDY72955.1"/>
    <property type="molecule type" value="Genomic_DNA"/>
</dbReference>
<keyword evidence="2" id="KW-0178">Competence</keyword>
<evidence type="ECO:0000313" key="5">
    <source>
        <dbReference type="EMBL" id="VDY72956.1"/>
    </source>
</evidence>
<dbReference type="AlphaFoldDB" id="A0AAJ5NJA3"/>
<name>A0AAJ5NJA3_STRSA</name>
<dbReference type="Pfam" id="PF07963">
    <property type="entry name" value="N_methyl"/>
    <property type="match status" value="1"/>
</dbReference>
<dbReference type="InterPro" id="IPR045584">
    <property type="entry name" value="Pilin-like"/>
</dbReference>
<dbReference type="GO" id="GO:0009986">
    <property type="term" value="C:cell surface"/>
    <property type="evidence" value="ECO:0007669"/>
    <property type="project" value="UniProtKB-SubCell"/>
</dbReference>
<dbReference type="NCBIfam" id="TIGR02532">
    <property type="entry name" value="IV_pilin_GFxxxE"/>
    <property type="match status" value="1"/>
</dbReference>
<dbReference type="PANTHER" id="PTHR30093">
    <property type="entry name" value="GENERAL SECRETION PATHWAY PROTEIN G"/>
    <property type="match status" value="1"/>
</dbReference>
<dbReference type="SUPFAM" id="SSF54523">
    <property type="entry name" value="Pili subunits"/>
    <property type="match status" value="1"/>
</dbReference>
<accession>A0AAJ5NJA3</accession>
<keyword evidence="3" id="KW-0812">Transmembrane</keyword>
<dbReference type="Gene3D" id="3.30.700.10">
    <property type="entry name" value="Glycoprotein, Type 4 Pilin"/>
    <property type="match status" value="1"/>
</dbReference>
<dbReference type="PROSITE" id="PS00409">
    <property type="entry name" value="PROKAR_NTER_METHYL"/>
    <property type="match status" value="1"/>
</dbReference>
<sequence>MLNKLQKFRQDLKKKGKGFTLVELIVVIIIIAVLAAVAIPAITGFQDSARKSRIETEHRQLVSAVQSYLGSQVDPETADVPNLEALKPYISKTSQKEGDLDKVLAQDNGTAAHVIDPKTHTLTSKYTPKSGGEAKTWVYNWRENSTN</sequence>
<organism evidence="5 6">
    <name type="scientific">Streptococcus sanguinis</name>
    <dbReference type="NCBI Taxonomy" id="1305"/>
    <lineage>
        <taxon>Bacteria</taxon>
        <taxon>Bacillati</taxon>
        <taxon>Bacillota</taxon>
        <taxon>Bacilli</taxon>
        <taxon>Lactobacillales</taxon>
        <taxon>Streptococcaceae</taxon>
        <taxon>Streptococcus</taxon>
    </lineage>
</organism>
<dbReference type="InterPro" id="IPR012902">
    <property type="entry name" value="N_methyl_site"/>
</dbReference>
<evidence type="ECO:0000256" key="1">
    <source>
        <dbReference type="ARBA" id="ARBA00004241"/>
    </source>
</evidence>
<evidence type="ECO:0000313" key="4">
    <source>
        <dbReference type="EMBL" id="VDY72955.1"/>
    </source>
</evidence>
<dbReference type="GO" id="GO:0030420">
    <property type="term" value="P:establishment of competence for transformation"/>
    <property type="evidence" value="ECO:0007669"/>
    <property type="project" value="UniProtKB-KW"/>
</dbReference>
<dbReference type="RefSeq" id="WP_049548091.1">
    <property type="nucleotide sequence ID" value="NZ_JAKUVA010000003.1"/>
</dbReference>
<evidence type="ECO:0000256" key="2">
    <source>
        <dbReference type="ARBA" id="ARBA00023287"/>
    </source>
</evidence>